<evidence type="ECO:0000313" key="1">
    <source>
        <dbReference type="EMBL" id="CAD5334354.1"/>
    </source>
</evidence>
<dbReference type="Gene3D" id="3.10.20.90">
    <property type="entry name" value="Phosphatidylinositol 3-kinase Catalytic Subunit, Chain A, domain 1"/>
    <property type="match status" value="1"/>
</dbReference>
<accession>A0A7G2FGS4</accession>
<dbReference type="EMBL" id="LR881470">
    <property type="protein sequence ID" value="CAD5334354.1"/>
    <property type="molecule type" value="Genomic_DNA"/>
</dbReference>
<dbReference type="Proteomes" id="UP000516314">
    <property type="component" value="Chromosome 5"/>
</dbReference>
<protein>
    <submittedName>
        <fullName evidence="1">(thale cress) hypothetical protein</fullName>
    </submittedName>
</protein>
<gene>
    <name evidence="1" type="ORF">AT9943_LOCUS21661</name>
</gene>
<organism evidence="1 2">
    <name type="scientific">Arabidopsis thaliana</name>
    <name type="common">Mouse-ear cress</name>
    <dbReference type="NCBI Taxonomy" id="3702"/>
    <lineage>
        <taxon>Eukaryota</taxon>
        <taxon>Viridiplantae</taxon>
        <taxon>Streptophyta</taxon>
        <taxon>Embryophyta</taxon>
        <taxon>Tracheophyta</taxon>
        <taxon>Spermatophyta</taxon>
        <taxon>Magnoliopsida</taxon>
        <taxon>eudicotyledons</taxon>
        <taxon>Gunneridae</taxon>
        <taxon>Pentapetalae</taxon>
        <taxon>rosids</taxon>
        <taxon>malvids</taxon>
        <taxon>Brassicales</taxon>
        <taxon>Brassicaceae</taxon>
        <taxon>Camelineae</taxon>
        <taxon>Arabidopsis</taxon>
    </lineage>
</organism>
<evidence type="ECO:0000313" key="2">
    <source>
        <dbReference type="Proteomes" id="UP000516314"/>
    </source>
</evidence>
<name>A0A7G2FGS4_ARATH</name>
<sequence>MDDYDNLVFLYNGHRLRPELTPDDKVDMENGAGIEAIIVGAI</sequence>
<proteinExistence type="predicted"/>
<reference evidence="1 2" key="1">
    <citation type="submission" date="2020-09" db="EMBL/GenBank/DDBJ databases">
        <authorList>
            <person name="Ashkenazy H."/>
        </authorList>
    </citation>
    <scope>NUCLEOTIDE SEQUENCE [LARGE SCALE GENOMIC DNA]</scope>
    <source>
        <strain evidence="2">cv. Cdm-0</strain>
    </source>
</reference>
<dbReference type="AlphaFoldDB" id="A0A7G2FGS4"/>